<dbReference type="PANTHER" id="PTHR34873:SF3">
    <property type="entry name" value="ADDICTION MODULE TOXIN, HICA FAMILY"/>
    <property type="match status" value="1"/>
</dbReference>
<dbReference type="EMBL" id="JAGGKT010000034">
    <property type="protein sequence ID" value="MBP1934975.1"/>
    <property type="molecule type" value="Genomic_DNA"/>
</dbReference>
<keyword evidence="6" id="KW-0694">RNA-binding</keyword>
<sequence>MSLALPVVSGKEAIRALLNASFEQVSQKGSHVKLKHPDGRIAIVPMHNELAAGTLKSIIRQASMTVEEFMNYLG</sequence>
<dbReference type="Gene3D" id="3.30.920.30">
    <property type="entry name" value="Hypothetical protein"/>
    <property type="match status" value="1"/>
</dbReference>
<evidence type="ECO:0000256" key="2">
    <source>
        <dbReference type="ARBA" id="ARBA00022649"/>
    </source>
</evidence>
<evidence type="ECO:0000256" key="1">
    <source>
        <dbReference type="ARBA" id="ARBA00006620"/>
    </source>
</evidence>
<keyword evidence="4" id="KW-0255">Endonuclease</keyword>
<protein>
    <submittedName>
        <fullName evidence="8">RNA binding protein YcfA (HicA-like mRNA interferase family)</fullName>
    </submittedName>
</protein>
<dbReference type="InterPro" id="IPR038570">
    <property type="entry name" value="HicA_sf"/>
</dbReference>
<dbReference type="PANTHER" id="PTHR34873">
    <property type="entry name" value="SSR1766 PROTEIN"/>
    <property type="match status" value="1"/>
</dbReference>
<evidence type="ECO:0000313" key="8">
    <source>
        <dbReference type="EMBL" id="MBP1934975.1"/>
    </source>
</evidence>
<keyword evidence="3" id="KW-0540">Nuclease</keyword>
<evidence type="ECO:0000256" key="3">
    <source>
        <dbReference type="ARBA" id="ARBA00022722"/>
    </source>
</evidence>
<dbReference type="RefSeq" id="WP_209812942.1">
    <property type="nucleotide sequence ID" value="NZ_JAGGKT010000034.1"/>
</dbReference>
<dbReference type="SUPFAM" id="SSF54786">
    <property type="entry name" value="YcfA/nrd intein domain"/>
    <property type="match status" value="1"/>
</dbReference>
<accession>A0ABS4GYL3</accession>
<evidence type="ECO:0000256" key="4">
    <source>
        <dbReference type="ARBA" id="ARBA00022759"/>
    </source>
</evidence>
<comment type="similarity">
    <text evidence="1">Belongs to the HicA mRNA interferase family.</text>
</comment>
<proteinExistence type="inferred from homology"/>
<evidence type="ECO:0000256" key="5">
    <source>
        <dbReference type="ARBA" id="ARBA00022801"/>
    </source>
</evidence>
<keyword evidence="7" id="KW-0346">Stress response</keyword>
<name>A0ABS4GYL3_9BACL</name>
<reference evidence="8 9" key="1">
    <citation type="submission" date="2021-03" db="EMBL/GenBank/DDBJ databases">
        <title>Genomic Encyclopedia of Type Strains, Phase IV (KMG-IV): sequencing the most valuable type-strain genomes for metagenomic binning, comparative biology and taxonomic classification.</title>
        <authorList>
            <person name="Goeker M."/>
        </authorList>
    </citation>
    <scope>NUCLEOTIDE SEQUENCE [LARGE SCALE GENOMIC DNA]</scope>
    <source>
        <strain evidence="8 9">DSM 24738</strain>
    </source>
</reference>
<gene>
    <name evidence="8" type="ORF">J2Z37_004995</name>
</gene>
<keyword evidence="9" id="KW-1185">Reference proteome</keyword>
<evidence type="ECO:0000256" key="7">
    <source>
        <dbReference type="ARBA" id="ARBA00023016"/>
    </source>
</evidence>
<dbReference type="Pfam" id="PF07927">
    <property type="entry name" value="HicA_toxin"/>
    <property type="match status" value="1"/>
</dbReference>
<evidence type="ECO:0000313" key="9">
    <source>
        <dbReference type="Proteomes" id="UP001519343"/>
    </source>
</evidence>
<keyword evidence="2" id="KW-1277">Toxin-antitoxin system</keyword>
<organism evidence="8 9">
    <name type="scientific">Ammoniphilus resinae</name>
    <dbReference type="NCBI Taxonomy" id="861532"/>
    <lineage>
        <taxon>Bacteria</taxon>
        <taxon>Bacillati</taxon>
        <taxon>Bacillota</taxon>
        <taxon>Bacilli</taxon>
        <taxon>Bacillales</taxon>
        <taxon>Paenibacillaceae</taxon>
        <taxon>Aneurinibacillus group</taxon>
        <taxon>Ammoniphilus</taxon>
    </lineage>
</organism>
<dbReference type="Proteomes" id="UP001519343">
    <property type="component" value="Unassembled WGS sequence"/>
</dbReference>
<keyword evidence="5" id="KW-0378">Hydrolase</keyword>
<evidence type="ECO:0000256" key="6">
    <source>
        <dbReference type="ARBA" id="ARBA00022884"/>
    </source>
</evidence>
<comment type="caution">
    <text evidence="8">The sequence shown here is derived from an EMBL/GenBank/DDBJ whole genome shotgun (WGS) entry which is preliminary data.</text>
</comment>
<dbReference type="InterPro" id="IPR012933">
    <property type="entry name" value="HicA_mRNA_interferase"/>
</dbReference>